<proteinExistence type="predicted"/>
<dbReference type="AlphaFoldDB" id="A0A3M9MT58"/>
<comment type="caution">
    <text evidence="2">The sequence shown here is derived from an EMBL/GenBank/DDBJ whole genome shotgun (WGS) entry which is preliminary data.</text>
</comment>
<keyword evidence="3" id="KW-1185">Reference proteome</keyword>
<keyword evidence="1" id="KW-0732">Signal</keyword>
<dbReference type="EMBL" id="RJJD01000004">
    <property type="protein sequence ID" value="RNI28700.1"/>
    <property type="molecule type" value="Genomic_DNA"/>
</dbReference>
<evidence type="ECO:0000313" key="2">
    <source>
        <dbReference type="EMBL" id="RNI28700.1"/>
    </source>
</evidence>
<accession>A0A3M9MT58</accession>
<gene>
    <name evidence="2" type="ORF">EFB08_08690</name>
</gene>
<dbReference type="Proteomes" id="UP000272117">
    <property type="component" value="Unassembled WGS sequence"/>
</dbReference>
<evidence type="ECO:0000313" key="3">
    <source>
        <dbReference type="Proteomes" id="UP000272117"/>
    </source>
</evidence>
<sequence>MKRNLISTSPRLLLFSALISFLAFPSCSDDEEQDARPSIAGFYQFVSVTSATAVDLNKDGVASTNLMQEIEDYDFNYPFAKLELRPTKYNTENHKLLDISFPHPNLTPYTDINSQAIVLHTTNSLNGTGYTYTYDEKTKAIGIVRPANHAQTEAEWGRLNSLTVLGTNQLTAKVTKDYYDFQINGWRELNITVVYEKVE</sequence>
<name>A0A3M9MT58_9BACT</name>
<dbReference type="OrthoDB" id="1437849at2"/>
<feature type="chain" id="PRO_5018031086" evidence="1">
    <location>
        <begin position="29"/>
        <end position="199"/>
    </location>
</feature>
<organism evidence="2 3">
    <name type="scientific">Rufibacter latericius</name>
    <dbReference type="NCBI Taxonomy" id="2487040"/>
    <lineage>
        <taxon>Bacteria</taxon>
        <taxon>Pseudomonadati</taxon>
        <taxon>Bacteroidota</taxon>
        <taxon>Cytophagia</taxon>
        <taxon>Cytophagales</taxon>
        <taxon>Hymenobacteraceae</taxon>
        <taxon>Rufibacter</taxon>
    </lineage>
</organism>
<protein>
    <submittedName>
        <fullName evidence="2">Uncharacterized protein</fullName>
    </submittedName>
</protein>
<evidence type="ECO:0000256" key="1">
    <source>
        <dbReference type="SAM" id="SignalP"/>
    </source>
</evidence>
<reference evidence="2 3" key="1">
    <citation type="submission" date="2018-11" db="EMBL/GenBank/DDBJ databases">
        <title>Rufibacter latericius sp. nov., isolated from water in Baiyang Lake.</title>
        <authorList>
            <person name="Yang Y."/>
        </authorList>
    </citation>
    <scope>NUCLEOTIDE SEQUENCE [LARGE SCALE GENOMIC DNA]</scope>
    <source>
        <strain evidence="2 3">R-22-1c-1</strain>
    </source>
</reference>
<dbReference type="RefSeq" id="WP_123126557.1">
    <property type="nucleotide sequence ID" value="NZ_RJJD01000004.1"/>
</dbReference>
<feature type="signal peptide" evidence="1">
    <location>
        <begin position="1"/>
        <end position="28"/>
    </location>
</feature>